<feature type="chain" id="PRO_5031177585" description="Aquaporin" evidence="9">
    <location>
        <begin position="22"/>
        <end position="321"/>
    </location>
</feature>
<evidence type="ECO:0000256" key="8">
    <source>
        <dbReference type="SAM" id="Phobius"/>
    </source>
</evidence>
<feature type="transmembrane region" description="Helical" evidence="8">
    <location>
        <begin position="246"/>
        <end position="264"/>
    </location>
</feature>
<dbReference type="PANTHER" id="PTHR43829:SF9">
    <property type="entry name" value="AQUAPORIN-9"/>
    <property type="match status" value="1"/>
</dbReference>
<gene>
    <name evidence="10" type="ORF">TDUB1175_LOCUS21176</name>
</gene>
<dbReference type="PANTHER" id="PTHR43829">
    <property type="entry name" value="AQUAPORIN OR AQUAGLYCEROPORIN RELATED"/>
    <property type="match status" value="1"/>
</dbReference>
<dbReference type="InterPro" id="IPR050363">
    <property type="entry name" value="MIP/Aquaporin"/>
</dbReference>
<feature type="transmembrane region" description="Helical" evidence="8">
    <location>
        <begin position="156"/>
        <end position="175"/>
    </location>
</feature>
<name>A0A7R9WEY4_9STRA</name>
<keyword evidence="9" id="KW-0732">Signal</keyword>
<feature type="transmembrane region" description="Helical" evidence="8">
    <location>
        <begin position="295"/>
        <end position="317"/>
    </location>
</feature>
<keyword evidence="6 8" id="KW-0472">Membrane</keyword>
<dbReference type="InterPro" id="IPR022357">
    <property type="entry name" value="MIP_CS"/>
</dbReference>
<dbReference type="InterPro" id="IPR000425">
    <property type="entry name" value="MIP"/>
</dbReference>
<evidence type="ECO:0000256" key="1">
    <source>
        <dbReference type="ARBA" id="ARBA00004141"/>
    </source>
</evidence>
<evidence type="ECO:0000256" key="4">
    <source>
        <dbReference type="ARBA" id="ARBA00022692"/>
    </source>
</evidence>
<dbReference type="SUPFAM" id="SSF81338">
    <property type="entry name" value="Aquaporin-like"/>
    <property type="match status" value="1"/>
</dbReference>
<keyword evidence="5 8" id="KW-1133">Transmembrane helix</keyword>
<sequence length="321" mass="34802">MRSSIVMLSLSILLHSSRIQAFQQLVKARTKRRSNYALTSEPRSVYTYADTSIIDRGGEILPFPIDEIPVPQFRSNPLVEFFGEAFGTFWIVGIGSMASMAATFVNPFMTLPQIALVWSTAVTSAILFTSPLSGAHLNPAFTIAQAMFRSFDWRKVLPYIGAQLVGSMAGSALSFEYFRSAIEGFEQAGGLTHASSIDSARVFGEYFDPSLTATQAFGVEAAGTALLAAVVFAVTHEKNSERNIPVPFVVGGAVFSLINVLAPFSQCGLNPARDFGPRIIAFIAGWTDVAFQNCWLYIAAPILGAITGAALIDKILYYPKR</sequence>
<dbReference type="InterPro" id="IPR023271">
    <property type="entry name" value="Aquaporin-like"/>
</dbReference>
<evidence type="ECO:0000256" key="6">
    <source>
        <dbReference type="ARBA" id="ARBA00023136"/>
    </source>
</evidence>
<dbReference type="PROSITE" id="PS00221">
    <property type="entry name" value="MIP"/>
    <property type="match status" value="1"/>
</dbReference>
<proteinExistence type="inferred from homology"/>
<evidence type="ECO:0000313" key="10">
    <source>
        <dbReference type="EMBL" id="CAD8322759.1"/>
    </source>
</evidence>
<accession>A0A7R9WEY4</accession>
<feature type="transmembrane region" description="Helical" evidence="8">
    <location>
        <begin position="216"/>
        <end position="234"/>
    </location>
</feature>
<evidence type="ECO:0000256" key="9">
    <source>
        <dbReference type="SAM" id="SignalP"/>
    </source>
</evidence>
<dbReference type="EMBL" id="HBED01042100">
    <property type="protein sequence ID" value="CAD8322759.1"/>
    <property type="molecule type" value="Transcribed_RNA"/>
</dbReference>
<protein>
    <recommendedName>
        <fullName evidence="11">Aquaporin</fullName>
    </recommendedName>
</protein>
<dbReference type="Pfam" id="PF00230">
    <property type="entry name" value="MIP"/>
    <property type="match status" value="1"/>
</dbReference>
<dbReference type="GO" id="GO:0015254">
    <property type="term" value="F:glycerol channel activity"/>
    <property type="evidence" value="ECO:0007669"/>
    <property type="project" value="TreeGrafter"/>
</dbReference>
<comment type="similarity">
    <text evidence="2 7">Belongs to the MIP/aquaporin (TC 1.A.8) family.</text>
</comment>
<dbReference type="GO" id="GO:0005886">
    <property type="term" value="C:plasma membrane"/>
    <property type="evidence" value="ECO:0007669"/>
    <property type="project" value="TreeGrafter"/>
</dbReference>
<dbReference type="Gene3D" id="1.20.1080.10">
    <property type="entry name" value="Glycerol uptake facilitator protein"/>
    <property type="match status" value="1"/>
</dbReference>
<comment type="subcellular location">
    <subcellularLocation>
        <location evidence="1">Membrane</location>
        <topology evidence="1">Multi-pass membrane protein</topology>
    </subcellularLocation>
</comment>
<reference evidence="10" key="1">
    <citation type="submission" date="2021-01" db="EMBL/GenBank/DDBJ databases">
        <authorList>
            <person name="Corre E."/>
            <person name="Pelletier E."/>
            <person name="Niang G."/>
            <person name="Scheremetjew M."/>
            <person name="Finn R."/>
            <person name="Kale V."/>
            <person name="Holt S."/>
            <person name="Cochrane G."/>
            <person name="Meng A."/>
            <person name="Brown T."/>
            <person name="Cohen L."/>
        </authorList>
    </citation>
    <scope>NUCLEOTIDE SEQUENCE</scope>
    <source>
        <strain evidence="10">CCMP147</strain>
    </source>
</reference>
<organism evidence="10">
    <name type="scientific">Pseudictyota dubia</name>
    <dbReference type="NCBI Taxonomy" id="2749911"/>
    <lineage>
        <taxon>Eukaryota</taxon>
        <taxon>Sar</taxon>
        <taxon>Stramenopiles</taxon>
        <taxon>Ochrophyta</taxon>
        <taxon>Bacillariophyta</taxon>
        <taxon>Mediophyceae</taxon>
        <taxon>Biddulphiophycidae</taxon>
        <taxon>Eupodiscales</taxon>
        <taxon>Odontellaceae</taxon>
        <taxon>Pseudictyota</taxon>
    </lineage>
</organism>
<evidence type="ECO:0000256" key="7">
    <source>
        <dbReference type="RuleBase" id="RU000477"/>
    </source>
</evidence>
<evidence type="ECO:0000256" key="3">
    <source>
        <dbReference type="ARBA" id="ARBA00022448"/>
    </source>
</evidence>
<dbReference type="PRINTS" id="PR00783">
    <property type="entry name" value="MINTRINSICP"/>
</dbReference>
<dbReference type="GO" id="GO:0015250">
    <property type="term" value="F:water channel activity"/>
    <property type="evidence" value="ECO:0007669"/>
    <property type="project" value="TreeGrafter"/>
</dbReference>
<feature type="transmembrane region" description="Helical" evidence="8">
    <location>
        <begin position="85"/>
        <end position="105"/>
    </location>
</feature>
<evidence type="ECO:0000256" key="2">
    <source>
        <dbReference type="ARBA" id="ARBA00006175"/>
    </source>
</evidence>
<dbReference type="AlphaFoldDB" id="A0A7R9WEY4"/>
<evidence type="ECO:0000256" key="5">
    <source>
        <dbReference type="ARBA" id="ARBA00022989"/>
    </source>
</evidence>
<keyword evidence="4 7" id="KW-0812">Transmembrane</keyword>
<keyword evidence="3 7" id="KW-0813">Transport</keyword>
<feature type="signal peptide" evidence="9">
    <location>
        <begin position="1"/>
        <end position="21"/>
    </location>
</feature>
<evidence type="ECO:0008006" key="11">
    <source>
        <dbReference type="Google" id="ProtNLM"/>
    </source>
</evidence>